<dbReference type="FunFam" id="3.90.226.10:FF:000009">
    <property type="entry name" value="Carnitinyl-CoA dehydratase"/>
    <property type="match status" value="1"/>
</dbReference>
<evidence type="ECO:0000313" key="6">
    <source>
        <dbReference type="Proteomes" id="UP000193450"/>
    </source>
</evidence>
<dbReference type="PANTHER" id="PTHR11941">
    <property type="entry name" value="ENOYL-COA HYDRATASE-RELATED"/>
    <property type="match status" value="1"/>
</dbReference>
<dbReference type="Pfam" id="PF18313">
    <property type="entry name" value="TLP1_add_C"/>
    <property type="match status" value="1"/>
</dbReference>
<dbReference type="PANTHER" id="PTHR11941:SF54">
    <property type="entry name" value="ENOYL-COA HYDRATASE, MITOCHONDRIAL"/>
    <property type="match status" value="1"/>
</dbReference>
<keyword evidence="6" id="KW-1185">Reference proteome</keyword>
<evidence type="ECO:0000256" key="2">
    <source>
        <dbReference type="ARBA" id="ARBA00023239"/>
    </source>
</evidence>
<protein>
    <recommendedName>
        <fullName evidence="4">Thiolase-like protein type 1 additional C-terminal domain-containing protein</fullName>
    </recommendedName>
</protein>
<dbReference type="SUPFAM" id="SSF53901">
    <property type="entry name" value="Thiolase-like"/>
    <property type="match status" value="1"/>
</dbReference>
<dbReference type="Gene3D" id="1.10.12.10">
    <property type="entry name" value="Lyase 2-enoyl-coa Hydratase, Chain A, domain 2"/>
    <property type="match status" value="1"/>
</dbReference>
<evidence type="ECO:0000256" key="3">
    <source>
        <dbReference type="RuleBase" id="RU003707"/>
    </source>
</evidence>
<accession>A0A1X9NAY6</accession>
<dbReference type="AlphaFoldDB" id="A0A1X9NAY6"/>
<evidence type="ECO:0000256" key="1">
    <source>
        <dbReference type="ARBA" id="ARBA00005254"/>
    </source>
</evidence>
<dbReference type="GO" id="GO:0006635">
    <property type="term" value="P:fatty acid beta-oxidation"/>
    <property type="evidence" value="ECO:0007669"/>
    <property type="project" value="TreeGrafter"/>
</dbReference>
<dbReference type="EMBL" id="CP019343">
    <property type="protein sequence ID" value="ARN73085.1"/>
    <property type="molecule type" value="Genomic_DNA"/>
</dbReference>
<dbReference type="Proteomes" id="UP000193450">
    <property type="component" value="Chromosome"/>
</dbReference>
<gene>
    <name evidence="5" type="ORF">BST96_02560</name>
</gene>
<evidence type="ECO:0000259" key="4">
    <source>
        <dbReference type="Pfam" id="PF18313"/>
    </source>
</evidence>
<dbReference type="InterPro" id="IPR014748">
    <property type="entry name" value="Enoyl-CoA_hydra_C"/>
</dbReference>
<dbReference type="InterPro" id="IPR029045">
    <property type="entry name" value="ClpP/crotonase-like_dom_sf"/>
</dbReference>
<reference evidence="5 6" key="1">
    <citation type="submission" date="2016-11" db="EMBL/GenBank/DDBJ databases">
        <title>Trade-off between light-utilization and light-protection in marine flavobacteria.</title>
        <authorList>
            <person name="Kumagai Y."/>
        </authorList>
    </citation>
    <scope>NUCLEOTIDE SEQUENCE [LARGE SCALE GENOMIC DNA]</scope>
    <source>
        <strain evidence="5 6">NBRC 107125</strain>
    </source>
</reference>
<dbReference type="OrthoDB" id="4470569at2"/>
<dbReference type="Pfam" id="PF00378">
    <property type="entry name" value="ECH_1"/>
    <property type="match status" value="1"/>
</dbReference>
<dbReference type="InterPro" id="IPR040771">
    <property type="entry name" value="TLP1_add_C"/>
</dbReference>
<keyword evidence="2" id="KW-0456">Lyase</keyword>
<dbReference type="PROSITE" id="PS00166">
    <property type="entry name" value="ENOYL_COA_HYDRATASE"/>
    <property type="match status" value="1"/>
</dbReference>
<dbReference type="Gene3D" id="3.90.226.10">
    <property type="entry name" value="2-enoyl-CoA Hydratase, Chain A, domain 1"/>
    <property type="match status" value="1"/>
</dbReference>
<proteinExistence type="inferred from homology"/>
<dbReference type="Gene3D" id="3.40.47.10">
    <property type="match status" value="1"/>
</dbReference>
<evidence type="ECO:0000313" key="5">
    <source>
        <dbReference type="EMBL" id="ARN73085.1"/>
    </source>
</evidence>
<dbReference type="CDD" id="cd06558">
    <property type="entry name" value="crotonase-like"/>
    <property type="match status" value="1"/>
</dbReference>
<dbReference type="GO" id="GO:0016746">
    <property type="term" value="F:acyltransferase activity"/>
    <property type="evidence" value="ECO:0007669"/>
    <property type="project" value="InterPro"/>
</dbReference>
<dbReference type="STRING" id="716816.BST96_02560"/>
<dbReference type="GO" id="GO:0016829">
    <property type="term" value="F:lyase activity"/>
    <property type="evidence" value="ECO:0007669"/>
    <property type="project" value="UniProtKB-KW"/>
</dbReference>
<organism evidence="5 6">
    <name type="scientific">Oceanicoccus sagamiensis</name>
    <dbReference type="NCBI Taxonomy" id="716816"/>
    <lineage>
        <taxon>Bacteria</taxon>
        <taxon>Pseudomonadati</taxon>
        <taxon>Pseudomonadota</taxon>
        <taxon>Gammaproteobacteria</taxon>
        <taxon>Cellvibrionales</taxon>
        <taxon>Spongiibacteraceae</taxon>
        <taxon>Oceanicoccus</taxon>
    </lineage>
</organism>
<dbReference type="InterPro" id="IPR018376">
    <property type="entry name" value="Enoyl-CoA_hyd/isom_CS"/>
</dbReference>
<dbReference type="SUPFAM" id="SSF52096">
    <property type="entry name" value="ClpP/crotonase"/>
    <property type="match status" value="1"/>
</dbReference>
<dbReference type="KEGG" id="osg:BST96_02560"/>
<sequence length="783" mass="83522">MSIDLNTPIIIGVGEVTELLTEPLQEASSAHALAGQAAAIALNDALSVEQLASEIDVVVATRTFPDSNAMWPQPFGNTNNMPRSIAQRVGANPTRAIYSTMGGNTPQKLVNEWSEHLADGKANMVLLAGAEVIASTKAAIKAQQSLDWAEQVDGQLEDQGIGMQGMLSYEQMKHQLLAAPVSYAICEMARCNSQNKEIASYTQEMAALLAPFSAVAADNPNAMFPLSLSAEEIANPAGKNAYVAYPYTRAMVAKDGVNQAAAVVLTTVGKAQQLGIDQSQWVYLHAYADSYDKSLLEREKLGESTALTGAYQQALATAGIRGADLEFIDIYSCFPIVVSEAKAALGLDGTDQCLTQTGGLPFFGGPGNNYSMHGIAAVVNRLRHKPDSYGLVGANGGVMHKHSVGVYSTRPGWQRCDSKALQEQLNAVAAVKLDNSPEGEAVVESYTVQFSRGKPLYAVVIGRMVTSGARFIANNFSNDQAFIEALLSRDMLGQTIFAGAIGKGNRVALSKEALSLQMPVPATEFRDNYEFCTVAQKGHILEVTINRPEAMNALHPYANEELAEVFDVYESDASLWVAILTGAGDKAFCTGNDLKYSATGKPMWTPTSGFAGITSRRRTKPVIAAVNGFAMGGGMEVALACDIVIADKKAQFALPEVKVGLIAGAGGIQRLTRQIPLKQAMDLLITGKPITATRAQEIGFVNQVCDSGAVMEAAREYATLLCQNSPSSIRITMKLLAETNLHSAVEDSVVGIPAAFDELLASEDFMEGPKAFVEKRAPKWSGR</sequence>
<feature type="domain" description="Thiolase-like protein type 1 additional C-terminal" evidence="4">
    <location>
        <begin position="421"/>
        <end position="496"/>
    </location>
</feature>
<comment type="similarity">
    <text evidence="1 3">Belongs to the enoyl-CoA hydratase/isomerase family.</text>
</comment>
<dbReference type="InterPro" id="IPR016039">
    <property type="entry name" value="Thiolase-like"/>
</dbReference>
<dbReference type="Gene3D" id="2.40.50.840">
    <property type="match status" value="1"/>
</dbReference>
<dbReference type="RefSeq" id="WP_085757180.1">
    <property type="nucleotide sequence ID" value="NZ_CP019343.1"/>
</dbReference>
<dbReference type="InterPro" id="IPR001753">
    <property type="entry name" value="Enoyl-CoA_hydra/iso"/>
</dbReference>
<name>A0A1X9NAY6_9GAMM</name>